<dbReference type="SUPFAM" id="SSF52540">
    <property type="entry name" value="P-loop containing nucleoside triphosphate hydrolases"/>
    <property type="match status" value="1"/>
</dbReference>
<comment type="subcellular location">
    <subcellularLocation>
        <location evidence="1">Cell membrane</location>
        <topology evidence="1">Peripheral membrane protein</topology>
    </subcellularLocation>
</comment>
<dbReference type="GO" id="GO:0005524">
    <property type="term" value="F:ATP binding"/>
    <property type="evidence" value="ECO:0007669"/>
    <property type="project" value="InterPro"/>
</dbReference>
<organism evidence="4">
    <name type="scientific">mine drainage metagenome</name>
    <dbReference type="NCBI Taxonomy" id="410659"/>
    <lineage>
        <taxon>unclassified sequences</taxon>
        <taxon>metagenomes</taxon>
        <taxon>ecological metagenomes</taxon>
    </lineage>
</organism>
<evidence type="ECO:0000256" key="2">
    <source>
        <dbReference type="ARBA" id="ARBA00022448"/>
    </source>
</evidence>
<evidence type="ECO:0000313" key="4">
    <source>
        <dbReference type="EMBL" id="CBH95294.1"/>
    </source>
</evidence>
<dbReference type="GO" id="GO:0005886">
    <property type="term" value="C:plasma membrane"/>
    <property type="evidence" value="ECO:0007669"/>
    <property type="project" value="UniProtKB-SubCell"/>
</dbReference>
<gene>
    <name evidence="4" type="ORF">CARN2_0684</name>
</gene>
<dbReference type="EMBL" id="CABM01000004">
    <property type="protein sequence ID" value="CBH95294.1"/>
    <property type="molecule type" value="Genomic_DNA"/>
</dbReference>
<keyword evidence="2" id="KW-0813">Transport</keyword>
<dbReference type="Pfam" id="PF13304">
    <property type="entry name" value="AAA_21"/>
    <property type="match status" value="1"/>
</dbReference>
<comment type="caution">
    <text evidence="4">The sequence shown here is derived from an EMBL/GenBank/DDBJ whole genome shotgun (WGS) entry which is preliminary data.</text>
</comment>
<proteinExistence type="predicted"/>
<evidence type="ECO:0000256" key="1">
    <source>
        <dbReference type="ARBA" id="ARBA00004202"/>
    </source>
</evidence>
<dbReference type="AlphaFoldDB" id="E6PK43"/>
<protein>
    <recommendedName>
        <fullName evidence="3">ATPase AAA-type core domain-containing protein</fullName>
    </recommendedName>
</protein>
<accession>E6PK43</accession>
<dbReference type="InterPro" id="IPR003959">
    <property type="entry name" value="ATPase_AAA_core"/>
</dbReference>
<dbReference type="GO" id="GO:0016887">
    <property type="term" value="F:ATP hydrolysis activity"/>
    <property type="evidence" value="ECO:0007669"/>
    <property type="project" value="InterPro"/>
</dbReference>
<reference evidence="4" key="1">
    <citation type="submission" date="2009-10" db="EMBL/GenBank/DDBJ databases">
        <title>Diversity of trophic interactions inside an arsenic-rich microbial ecosystem.</title>
        <authorList>
            <person name="Bertin P.N."/>
            <person name="Heinrich-Salmeron A."/>
            <person name="Pelletier E."/>
            <person name="Goulhen-Chollet F."/>
            <person name="Arsene-Ploetze F."/>
            <person name="Gallien S."/>
            <person name="Calteau A."/>
            <person name="Vallenet D."/>
            <person name="Casiot C."/>
            <person name="Chane-Woon-Ming B."/>
            <person name="Giloteaux L."/>
            <person name="Barakat M."/>
            <person name="Bonnefoy V."/>
            <person name="Bruneel O."/>
            <person name="Chandler M."/>
            <person name="Cleiss J."/>
            <person name="Duran R."/>
            <person name="Elbaz-Poulichet F."/>
            <person name="Fonknechten N."/>
            <person name="Lauga B."/>
            <person name="Mornico D."/>
            <person name="Ortet P."/>
            <person name="Schaeffer C."/>
            <person name="Siguier P."/>
            <person name="Alexander Thil Smith A."/>
            <person name="Van Dorsselaer A."/>
            <person name="Weissenbach J."/>
            <person name="Medigue C."/>
            <person name="Le Paslier D."/>
        </authorList>
    </citation>
    <scope>NUCLEOTIDE SEQUENCE</scope>
</reference>
<feature type="domain" description="ATPase AAA-type core" evidence="3">
    <location>
        <begin position="24"/>
        <end position="68"/>
    </location>
</feature>
<evidence type="ECO:0000259" key="3">
    <source>
        <dbReference type="Pfam" id="PF13304"/>
    </source>
</evidence>
<sequence>MPTHCRATCPADSSSAWPSRAIAPRPKLLLLDEPTSALDPEMVSEVLEVIRKLATEDKLTMIISTHQLRFAEEVADRVVFLTDGHVVEEGPAHDVLSHPRHPLTARFIRVMNAGQTSALAL</sequence>
<dbReference type="Gene3D" id="3.40.50.300">
    <property type="entry name" value="P-loop containing nucleotide triphosphate hydrolases"/>
    <property type="match status" value="1"/>
</dbReference>
<dbReference type="PANTHER" id="PTHR43166">
    <property type="entry name" value="AMINO ACID IMPORT ATP-BINDING PROTEIN"/>
    <property type="match status" value="1"/>
</dbReference>
<name>E6PK43_9ZZZZ</name>
<dbReference type="InterPro" id="IPR050086">
    <property type="entry name" value="MetN_ABC_transporter-like"/>
</dbReference>
<dbReference type="InterPro" id="IPR027417">
    <property type="entry name" value="P-loop_NTPase"/>
</dbReference>
<dbReference type="PANTHER" id="PTHR43166:SF35">
    <property type="entry name" value="L-CYSTINE IMPORT ATP-BINDING PROTEIN TCYN"/>
    <property type="match status" value="1"/>
</dbReference>